<organism evidence="1 2">
    <name type="scientific">Hoeflea halophila</name>
    <dbReference type="NCBI Taxonomy" id="714899"/>
    <lineage>
        <taxon>Bacteria</taxon>
        <taxon>Pseudomonadati</taxon>
        <taxon>Pseudomonadota</taxon>
        <taxon>Alphaproteobacteria</taxon>
        <taxon>Hyphomicrobiales</taxon>
        <taxon>Rhizobiaceae</taxon>
        <taxon>Hoeflea</taxon>
    </lineage>
</organism>
<dbReference type="RefSeq" id="WP_097109307.1">
    <property type="nucleotide sequence ID" value="NZ_OCPC01000006.1"/>
</dbReference>
<dbReference type="AlphaFoldDB" id="A0A286IFP6"/>
<accession>A0A286IFP6</accession>
<sequence>MLIRTLAPLVIQIGSFNTTLPAGDIERAPPAIGRALVNAGHATRELEVPAGWAGDKPAPVTITDLALEDASAFGDSVRIAASRRVTASTYTIGTAPTLANQRDLIRLSSRAEWVPVTVAAEIIAAGAGERVPWFVDKATAFDHAADPVEVWAEDTPTDPHRARLGNDPAASVHPWSADNGEFV</sequence>
<reference evidence="2" key="1">
    <citation type="submission" date="2017-08" db="EMBL/GenBank/DDBJ databases">
        <authorList>
            <person name="Varghese N."/>
            <person name="Submissions S."/>
        </authorList>
    </citation>
    <scope>NUCLEOTIDE SEQUENCE [LARGE SCALE GENOMIC DNA]</scope>
    <source>
        <strain evidence="2">KCTC 23107</strain>
    </source>
</reference>
<dbReference type="Proteomes" id="UP000219465">
    <property type="component" value="Unassembled WGS sequence"/>
</dbReference>
<protein>
    <submittedName>
        <fullName evidence="1">Uncharacterized protein</fullName>
    </submittedName>
</protein>
<evidence type="ECO:0000313" key="2">
    <source>
        <dbReference type="Proteomes" id="UP000219465"/>
    </source>
</evidence>
<proteinExistence type="predicted"/>
<name>A0A286IFP6_9HYPH</name>
<keyword evidence="2" id="KW-1185">Reference proteome</keyword>
<evidence type="ECO:0000313" key="1">
    <source>
        <dbReference type="EMBL" id="SOE18847.1"/>
    </source>
</evidence>
<gene>
    <name evidence="1" type="ORF">SAMN05877838_3791</name>
</gene>
<dbReference type="EMBL" id="OCPC01000006">
    <property type="protein sequence ID" value="SOE18847.1"/>
    <property type="molecule type" value="Genomic_DNA"/>
</dbReference>